<evidence type="ECO:0000256" key="1">
    <source>
        <dbReference type="SAM" id="MobiDB-lite"/>
    </source>
</evidence>
<dbReference type="SUPFAM" id="SSF101447">
    <property type="entry name" value="Formin homology 2 domain (FH2 domain)"/>
    <property type="match status" value="1"/>
</dbReference>
<evidence type="ECO:0000259" key="2">
    <source>
        <dbReference type="PROSITE" id="PS51231"/>
    </source>
</evidence>
<dbReference type="PANTHER" id="PTHR45725:SF1">
    <property type="entry name" value="DISHEVELLED ASSOCIATED ACTIVATOR OF MORPHOGENESIS, ISOFORM D"/>
    <property type="match status" value="1"/>
</dbReference>
<dbReference type="AlphaFoldDB" id="A0A409WZ79"/>
<dbReference type="PANTHER" id="PTHR45725">
    <property type="entry name" value="FORMIN HOMOLOGY 2 FAMILY MEMBER"/>
    <property type="match status" value="1"/>
</dbReference>
<accession>A0A409WZ79</accession>
<reference evidence="4 5" key="1">
    <citation type="journal article" date="2018" name="Evol. Lett.">
        <title>Horizontal gene cluster transfer increased hallucinogenic mushroom diversity.</title>
        <authorList>
            <person name="Reynolds H.T."/>
            <person name="Vijayakumar V."/>
            <person name="Gluck-Thaler E."/>
            <person name="Korotkin H.B."/>
            <person name="Matheny P.B."/>
            <person name="Slot J.C."/>
        </authorList>
    </citation>
    <scope>NUCLEOTIDE SEQUENCE [LARGE SCALE GENOMIC DNA]</scope>
    <source>
        <strain evidence="4 5">SRW20</strain>
    </source>
</reference>
<evidence type="ECO:0000313" key="4">
    <source>
        <dbReference type="EMBL" id="PPQ83825.1"/>
    </source>
</evidence>
<proteinExistence type="predicted"/>
<dbReference type="STRING" id="231916.A0A409WZ79"/>
<evidence type="ECO:0000313" key="5">
    <source>
        <dbReference type="Proteomes" id="UP000284706"/>
    </source>
</evidence>
<dbReference type="Pfam" id="PF02181">
    <property type="entry name" value="FH2"/>
    <property type="match status" value="1"/>
</dbReference>
<dbReference type="SMART" id="SM00498">
    <property type="entry name" value="FH2"/>
    <property type="match status" value="1"/>
</dbReference>
<name>A0A409WZ79_9AGAR</name>
<dbReference type="OrthoDB" id="1104827at2759"/>
<evidence type="ECO:0008006" key="6">
    <source>
        <dbReference type="Google" id="ProtNLM"/>
    </source>
</evidence>
<dbReference type="InterPro" id="IPR051425">
    <property type="entry name" value="Formin_Homology"/>
</dbReference>
<dbReference type="Gene3D" id="1.20.58.2220">
    <property type="entry name" value="Formin, FH2 domain"/>
    <property type="match status" value="1"/>
</dbReference>
<comment type="caution">
    <text evidence="4">The sequence shown here is derived from an EMBL/GenBank/DDBJ whole genome shotgun (WGS) entry which is preliminary data.</text>
</comment>
<dbReference type="InterPro" id="IPR042201">
    <property type="entry name" value="FH2_Formin_sf"/>
</dbReference>
<evidence type="ECO:0000259" key="3">
    <source>
        <dbReference type="PROSITE" id="PS51444"/>
    </source>
</evidence>
<dbReference type="Proteomes" id="UP000284706">
    <property type="component" value="Unassembled WGS sequence"/>
</dbReference>
<feature type="region of interest" description="Disordered" evidence="1">
    <location>
        <begin position="442"/>
        <end position="493"/>
    </location>
</feature>
<feature type="compositionally biased region" description="Polar residues" evidence="1">
    <location>
        <begin position="473"/>
        <end position="493"/>
    </location>
</feature>
<protein>
    <recommendedName>
        <fullName evidence="6">FH2 domain-containing protein</fullName>
    </recommendedName>
</protein>
<sequence>MDGVWTEMEEDFKAKQLVINLMAKQKHAELRSVLDPQTKKRVAAHLALEILIQLIRKLEPEEIARKIEQFDLEMCTQVFLRELKPVLPSPEQVGKLNVYRNADPAELASLHPSDRLMVQLIKINRLGPRIEGMLYRVSFDETWALLDEGARKLSEAGRDLLEAKHFKELLSLILLIGNYMNGTGIKGGAFGFRVSSINKLVDTKSVNNTTLLHFLERTVTKHFPDMEVFLEELERPSEAYRVNLQDIRKGLTDLRDGLSRIHQELREHFTELDEGDLYGKQMWAFYKKAHTQLEDLVDDVRNADSTFIDAISYYGEDDKSMTSSEFYGIFKTFVTSYKASTKCKAENQAAAEERLALARRKQALEVTKASRQKDGASIADEDDGALERLIADLRNGEVITRKARRRRSGTQNQIVSSQTEVDSLSVEDTRFIAKDMLARLQSDGFVAPPSPTMPNQQRRRRRRTERSEADQDLPTSSEMMDFTEISTTDTPSE</sequence>
<organism evidence="4 5">
    <name type="scientific">Gymnopilus dilepis</name>
    <dbReference type="NCBI Taxonomy" id="231916"/>
    <lineage>
        <taxon>Eukaryota</taxon>
        <taxon>Fungi</taxon>
        <taxon>Dikarya</taxon>
        <taxon>Basidiomycota</taxon>
        <taxon>Agaricomycotina</taxon>
        <taxon>Agaricomycetes</taxon>
        <taxon>Agaricomycetidae</taxon>
        <taxon>Agaricales</taxon>
        <taxon>Agaricineae</taxon>
        <taxon>Hymenogastraceae</taxon>
        <taxon>Gymnopilus</taxon>
    </lineage>
</organism>
<dbReference type="EMBL" id="NHYE01004564">
    <property type="protein sequence ID" value="PPQ83825.1"/>
    <property type="molecule type" value="Genomic_DNA"/>
</dbReference>
<keyword evidence="5" id="KW-1185">Reference proteome</keyword>
<dbReference type="PROSITE" id="PS51444">
    <property type="entry name" value="FH2"/>
    <property type="match status" value="1"/>
</dbReference>
<feature type="domain" description="DAD" evidence="2">
    <location>
        <begin position="379"/>
        <end position="408"/>
    </location>
</feature>
<dbReference type="InterPro" id="IPR014767">
    <property type="entry name" value="DAD_dom"/>
</dbReference>
<dbReference type="InParanoid" id="A0A409WZ79"/>
<dbReference type="PROSITE" id="PS51231">
    <property type="entry name" value="DAD"/>
    <property type="match status" value="1"/>
</dbReference>
<feature type="domain" description="FH2" evidence="3">
    <location>
        <begin position="1"/>
        <end position="363"/>
    </location>
</feature>
<gene>
    <name evidence="4" type="ORF">CVT26_005206</name>
</gene>
<dbReference type="InterPro" id="IPR015425">
    <property type="entry name" value="FH2_Formin"/>
</dbReference>